<evidence type="ECO:0000313" key="2">
    <source>
        <dbReference type="Proteomes" id="UP000521943"/>
    </source>
</evidence>
<gene>
    <name evidence="1" type="ORF">DFP72DRAFT_872792</name>
</gene>
<sequence length="163" mass="18804">MVRSELDHGVEAPIQFERVQAGKRRRKGRFPVVVPEDGGLEPIIYGRNELHITHLTIAELWSDHLPEPCQRRNDQPPCSLWSLGANWPGSFNDTLGFQPFFHLRAAENKQNRNESNAPGQEIYSPIAIAFNVSTLYRRLSHQRYKGSRTRQNWKTTLLEPYLA</sequence>
<reference evidence="1 2" key="1">
    <citation type="submission" date="2020-07" db="EMBL/GenBank/DDBJ databases">
        <title>Comparative genomics of pyrophilous fungi reveals a link between fire events and developmental genes.</title>
        <authorList>
            <consortium name="DOE Joint Genome Institute"/>
            <person name="Steindorff A.S."/>
            <person name="Carver A."/>
            <person name="Calhoun S."/>
            <person name="Stillman K."/>
            <person name="Liu H."/>
            <person name="Lipzen A."/>
            <person name="Pangilinan J."/>
            <person name="Labutti K."/>
            <person name="Bruns T.D."/>
            <person name="Grigoriev I.V."/>
        </authorList>
    </citation>
    <scope>NUCLEOTIDE SEQUENCE [LARGE SCALE GENOMIC DNA]</scope>
    <source>
        <strain evidence="1 2">CBS 144469</strain>
    </source>
</reference>
<keyword evidence="2" id="KW-1185">Reference proteome</keyword>
<feature type="non-terminal residue" evidence="1">
    <location>
        <position position="163"/>
    </location>
</feature>
<evidence type="ECO:0000313" key="1">
    <source>
        <dbReference type="EMBL" id="KAF6763579.1"/>
    </source>
</evidence>
<dbReference type="AlphaFoldDB" id="A0A8H6MF62"/>
<comment type="caution">
    <text evidence="1">The sequence shown here is derived from an EMBL/GenBank/DDBJ whole genome shotgun (WGS) entry which is preliminary data.</text>
</comment>
<organism evidence="1 2">
    <name type="scientific">Ephemerocybe angulata</name>
    <dbReference type="NCBI Taxonomy" id="980116"/>
    <lineage>
        <taxon>Eukaryota</taxon>
        <taxon>Fungi</taxon>
        <taxon>Dikarya</taxon>
        <taxon>Basidiomycota</taxon>
        <taxon>Agaricomycotina</taxon>
        <taxon>Agaricomycetes</taxon>
        <taxon>Agaricomycetidae</taxon>
        <taxon>Agaricales</taxon>
        <taxon>Agaricineae</taxon>
        <taxon>Psathyrellaceae</taxon>
        <taxon>Ephemerocybe</taxon>
    </lineage>
</organism>
<protein>
    <submittedName>
        <fullName evidence="1">Uncharacterized protein</fullName>
    </submittedName>
</protein>
<dbReference type="Proteomes" id="UP000521943">
    <property type="component" value="Unassembled WGS sequence"/>
</dbReference>
<name>A0A8H6MF62_9AGAR</name>
<proteinExistence type="predicted"/>
<dbReference type="EMBL" id="JACGCI010000005">
    <property type="protein sequence ID" value="KAF6763579.1"/>
    <property type="molecule type" value="Genomic_DNA"/>
</dbReference>
<accession>A0A8H6MF62</accession>